<dbReference type="PANTHER" id="PTHR39697">
    <property type="entry name" value="RICIN B LECTIN DOMAIN-CONTAINING PROTEIN-RELATED"/>
    <property type="match status" value="1"/>
</dbReference>
<dbReference type="EMBL" id="PPTA01000004">
    <property type="protein sequence ID" value="TFB04188.1"/>
    <property type="molecule type" value="Genomic_DNA"/>
</dbReference>
<dbReference type="RefSeq" id="XP_073560389.1">
    <property type="nucleotide sequence ID" value="XM_073700797.1"/>
</dbReference>
<name>A0ABY2H7I4_9HYPO</name>
<evidence type="ECO:0000313" key="1">
    <source>
        <dbReference type="EMBL" id="TFB04188.1"/>
    </source>
</evidence>
<reference evidence="1 2" key="1">
    <citation type="submission" date="2018-01" db="EMBL/GenBank/DDBJ databases">
        <title>Genome characterization of the sugarcane-associated fungus Trichoderma ghanense CCMA-1212 and their application in lignocelulose bioconversion.</title>
        <authorList>
            <person name="Steindorff A.S."/>
            <person name="Mendes T.D."/>
            <person name="Vilela E.S.D."/>
            <person name="Rodrigues D.S."/>
            <person name="Formighieri E.F."/>
            <person name="Melo I.S."/>
            <person name="Favaro L.C.L."/>
        </authorList>
    </citation>
    <scope>NUCLEOTIDE SEQUENCE [LARGE SCALE GENOMIC DNA]</scope>
    <source>
        <strain evidence="1 2">CCMA-1212</strain>
    </source>
</reference>
<dbReference type="PANTHER" id="PTHR39697:SF2">
    <property type="entry name" value="CYANOVIRIN-N DOMAIN-CONTAINING PROTEIN"/>
    <property type="match status" value="1"/>
</dbReference>
<comment type="caution">
    <text evidence="1">The sequence shown here is derived from an EMBL/GenBank/DDBJ whole genome shotgun (WGS) entry which is preliminary data.</text>
</comment>
<proteinExistence type="predicted"/>
<dbReference type="Proteomes" id="UP001642720">
    <property type="component" value="Unassembled WGS sequence"/>
</dbReference>
<evidence type="ECO:0000313" key="2">
    <source>
        <dbReference type="Proteomes" id="UP001642720"/>
    </source>
</evidence>
<dbReference type="GeneID" id="300575247"/>
<protein>
    <submittedName>
        <fullName evidence="1">Uncharacterized protein</fullName>
    </submittedName>
</protein>
<gene>
    <name evidence="1" type="ORF">CCMA1212_003449</name>
</gene>
<keyword evidence="2" id="KW-1185">Reference proteome</keyword>
<organism evidence="1 2">
    <name type="scientific">Trichoderma ghanense</name>
    <dbReference type="NCBI Taxonomy" id="65468"/>
    <lineage>
        <taxon>Eukaryota</taxon>
        <taxon>Fungi</taxon>
        <taxon>Dikarya</taxon>
        <taxon>Ascomycota</taxon>
        <taxon>Pezizomycotina</taxon>
        <taxon>Sordariomycetes</taxon>
        <taxon>Hypocreomycetidae</taxon>
        <taxon>Hypocreales</taxon>
        <taxon>Hypocreaceae</taxon>
        <taxon>Trichoderma</taxon>
    </lineage>
</organism>
<accession>A0ABY2H7I4</accession>
<sequence length="179" mass="19518">MSFSASKTSSATPSVVTPPSSGLVAFENLRLQDDPFDAVPWPGNTYNIIEESTGQLLAAEGHGNFPVNLRLKDPKGGFAPNISWLCVEANGYFGLFNQRSNVYLSTYAQHNGLPSTFGPDQYFVPRRHPKGGYQLLSPVGNTLKQFAVVPPDATSVATFVRRQHAGTIWRFVRVSTGDN</sequence>